<dbReference type="InterPro" id="IPR016176">
    <property type="entry name" value="Cbl-dep_enz_cat"/>
</dbReference>
<dbReference type="Pfam" id="PF01642">
    <property type="entry name" value="MM_CoA_mutase"/>
    <property type="match status" value="1"/>
</dbReference>
<dbReference type="SUPFAM" id="SSF51703">
    <property type="entry name" value="Cobalamin (vitamin B12)-dependent enzymes"/>
    <property type="match status" value="1"/>
</dbReference>
<proteinExistence type="predicted"/>
<organism evidence="2 3">
    <name type="scientific">Pseudofulvibacter geojedonensis</name>
    <dbReference type="NCBI Taxonomy" id="1123758"/>
    <lineage>
        <taxon>Bacteria</taxon>
        <taxon>Pseudomonadati</taxon>
        <taxon>Bacteroidota</taxon>
        <taxon>Flavobacteriia</taxon>
        <taxon>Flavobacteriales</taxon>
        <taxon>Flavobacteriaceae</taxon>
        <taxon>Pseudofulvibacter</taxon>
    </lineage>
</organism>
<keyword evidence="3" id="KW-1185">Reference proteome</keyword>
<evidence type="ECO:0000259" key="1">
    <source>
        <dbReference type="Pfam" id="PF01642"/>
    </source>
</evidence>
<dbReference type="InterPro" id="IPR006099">
    <property type="entry name" value="MeMalonylCoA_mutase_a/b_cat"/>
</dbReference>
<accession>A0ABW3I3P5</accession>
<dbReference type="PANTHER" id="PTHR48101:SF1">
    <property type="entry name" value="METHYLMALONYL-COA MUTASE, LARGE SUBUNIT"/>
    <property type="match status" value="1"/>
</dbReference>
<sequence>MSNFLFNDFDEVSAQAWKQKIQVDLKGADYNETLLWHTNEGITVKPFYHQDQDAKTSVTENNNWDICQYIDVKNSLKANVLAKDALEKGSEAILFKIHSEIHIKELLEGIGNNIPVHFIFTGFFQKTIEEILSLKNNFHFLHLDIIGNLAKTGNWYNSLELDYQFIKEIHSNYPEFNTISVDTSIYQNAGATISQQLAYAMAHANEYFHYFQEQGIKNIQFITATSSNYFFEIAKLKALRILINTLNKVYSTETKCSILSLPSYRNKTIYDYNVNLLRTTTECMSAILGGANTVCNLPYDYIYHNQNEFGDRIARNQLLVLKNESSFDVVQNPADGSYYIETLSIQLAEKALDIFKQIENGGGFLKQLKEGTIQRKIKESAQREQEQFNNGELVLLGTNKYPNNQDRMSHDLEKHPFVEKKIRKTLIEPIIARRLAENSDKERLKTENNQ</sequence>
<comment type="caution">
    <text evidence="2">The sequence shown here is derived from an EMBL/GenBank/DDBJ whole genome shotgun (WGS) entry which is preliminary data.</text>
</comment>
<dbReference type="CDD" id="cd03677">
    <property type="entry name" value="MM_CoA_mutase_beta"/>
    <property type="match status" value="1"/>
</dbReference>
<dbReference type="RefSeq" id="WP_377715365.1">
    <property type="nucleotide sequence ID" value="NZ_JBHTJM010000008.1"/>
</dbReference>
<gene>
    <name evidence="2" type="ORF">ACFQ1O_08495</name>
</gene>
<evidence type="ECO:0000313" key="2">
    <source>
        <dbReference type="EMBL" id="MFD0964039.1"/>
    </source>
</evidence>
<dbReference type="Proteomes" id="UP001596997">
    <property type="component" value="Unassembled WGS sequence"/>
</dbReference>
<evidence type="ECO:0000313" key="3">
    <source>
        <dbReference type="Proteomes" id="UP001596997"/>
    </source>
</evidence>
<dbReference type="PANTHER" id="PTHR48101">
    <property type="entry name" value="METHYLMALONYL-COA MUTASE, MITOCHONDRIAL-RELATED"/>
    <property type="match status" value="1"/>
</dbReference>
<feature type="domain" description="Methylmalonyl-CoA mutase alpha/beta chain catalytic" evidence="1">
    <location>
        <begin position="140"/>
        <end position="430"/>
    </location>
</feature>
<reference evidence="3" key="1">
    <citation type="journal article" date="2019" name="Int. J. Syst. Evol. Microbiol.">
        <title>The Global Catalogue of Microorganisms (GCM) 10K type strain sequencing project: providing services to taxonomists for standard genome sequencing and annotation.</title>
        <authorList>
            <consortium name="The Broad Institute Genomics Platform"/>
            <consortium name="The Broad Institute Genome Sequencing Center for Infectious Disease"/>
            <person name="Wu L."/>
            <person name="Ma J."/>
        </authorList>
    </citation>
    <scope>NUCLEOTIDE SEQUENCE [LARGE SCALE GENOMIC DNA]</scope>
    <source>
        <strain evidence="3">CCUG 62114</strain>
    </source>
</reference>
<dbReference type="EMBL" id="JBHTJM010000008">
    <property type="protein sequence ID" value="MFD0964039.1"/>
    <property type="molecule type" value="Genomic_DNA"/>
</dbReference>
<dbReference type="Gene3D" id="3.20.20.240">
    <property type="entry name" value="Methylmalonyl-CoA mutase"/>
    <property type="match status" value="1"/>
</dbReference>
<protein>
    <submittedName>
        <fullName evidence="2">Methylmalonyl-CoA mutase subunit beta</fullName>
    </submittedName>
</protein>
<name>A0ABW3I3P5_9FLAO</name>